<feature type="coiled-coil region" evidence="1">
    <location>
        <begin position="753"/>
        <end position="780"/>
    </location>
</feature>
<accession>A0A2S2PHQ6</accession>
<feature type="coiled-coil region" evidence="1">
    <location>
        <begin position="198"/>
        <end position="239"/>
    </location>
</feature>
<organism evidence="3">
    <name type="scientific">Schizaphis graminum</name>
    <name type="common">Green bug aphid</name>
    <dbReference type="NCBI Taxonomy" id="13262"/>
    <lineage>
        <taxon>Eukaryota</taxon>
        <taxon>Metazoa</taxon>
        <taxon>Ecdysozoa</taxon>
        <taxon>Arthropoda</taxon>
        <taxon>Hexapoda</taxon>
        <taxon>Insecta</taxon>
        <taxon>Pterygota</taxon>
        <taxon>Neoptera</taxon>
        <taxon>Paraneoptera</taxon>
        <taxon>Hemiptera</taxon>
        <taxon>Sternorrhyncha</taxon>
        <taxon>Aphidomorpha</taxon>
        <taxon>Aphidoidea</taxon>
        <taxon>Aphididae</taxon>
        <taxon>Aphidini</taxon>
        <taxon>Schizaphis</taxon>
    </lineage>
</organism>
<protein>
    <submittedName>
        <fullName evidence="3">Uncharacterized protein</fullName>
    </submittedName>
</protein>
<feature type="coiled-coil region" evidence="1">
    <location>
        <begin position="1257"/>
        <end position="1308"/>
    </location>
</feature>
<sequence length="1407" mass="163190">MEQQSSNNSDDNDGELTTNQIKLKAQEIAKRMEKYHGRYTSSSRCNTPLPITSAESIESIQSNSVISDTSDKILLFRQVLENDRKLVENSKIDEQKYNNDDQANDENVLDVQQREKEKSNATYYEDIISAQYQERNIQSLKSQIVELNEKLENYRNNITEKDMLLQLKINKIEALNKSIAQNKKLHLEIVEELKKRNIENINEERLRCTQEINHIAEEAEELKNNLEDVHRLCDKLKKKNIKYDKENTELRKIEISLKSEIEKLSISYENEKKLMLKHNQETSKHLIGDMEKELLSLQQENDLLSSHVALLESKPVHHQENDNLLMEIDKKESEIQRLNLENEELNKQLQNKITEAQQTENRWIQLKDAYLNDKERMTLLEKVIDELKMNNNELNDANVKLTGQIEKSMENIKLLKADNDTHQERISDFMAVIENMRETFEKAMKEASNEYEQNKKNFIRQHEDDQVLITTCNNKLKDSITSVNELTNQLNVVLKENNSFKCERLEFNDCLNKKDTEIFKLNNTITEFHTLSTQLTNELELVKNENNMLLNKLNGTNIAMEDNKLLSDRYQKQKQLLKVKIKALKESESNCSILQQQVASLNKEINVLNQRLAYIIQSNKQISTVVRNCDEELQNCYELLNKIVIKSNLQNQNIHIFRCVLMGLASLFSFENVGVEVDIDVIEMVDSICNNTILDDNELQICLKKMVFGSIHILEYIINLNDSQKRSNAQLIDLTEVEKRVSEAVEKVKLSTQNEYHKQNNELLKLIENLQNDNYTLKLNMSSCTLENKEVLTDLNGPALNNLLSLENVDIKCIKNENDMLKEFLKNIRKDLGLVINDDKDDGELLNSLSTLEFHVNEIKNENKLLNNQISEHQRLISLKTVEQPIELETDKYSKLNSQNEFIQTIENLEENNEGKKIVSEDVCLKKLQNSEVMTSTENGDSKILLVRYKNLKSRFKECRAKTIDLEKKIVNLTNDLESANSKYKQLNDQYSNENENHEADIIQCQSEIENLMGEKLEAYRQLTALKEKHEILQNDYDQLKSNLDDQNSLNDNDSNSIHINEQNTVLKGKLKEAQRLIDSAYSRVLCEWPAIENDSDWVVVQSKKLDKIVDAKCCDSLYGSNLEESEVKRLQTCVQTIHELVSSILTNICNIEVSSSDVLIDLMSDLKSCTETLLEFISVKNNKSTNELHKELAQDNVIKDSNILIPEESSINKSLSSSEEATQSSLLTNGENEQLQRSIAERDRLIEFLSVKISKLDNLNRNVDDIRLVQDKLDRALTAVHERDVRCDELTLELTRLLEERDMLQLKLSNSIRQIQFLSENKSQLGTSNVLDEKFDLKTMDDKLEELHSLEYRKDAELFTDQEQRHKSQMQLHQNHQDNSTTSGANSLKTTEEANTPLSWFKDILW</sequence>
<reference evidence="3" key="1">
    <citation type="submission" date="2018-04" db="EMBL/GenBank/DDBJ databases">
        <title>Transcriptome of Schizaphis graminum biotype I.</title>
        <authorList>
            <person name="Scully E.D."/>
            <person name="Geib S.M."/>
            <person name="Palmer N.A."/>
            <person name="Koch K."/>
            <person name="Bradshaw J."/>
            <person name="Heng-Moss T."/>
            <person name="Sarath G."/>
        </authorList>
    </citation>
    <scope>NUCLEOTIDE SEQUENCE</scope>
</reference>
<feature type="region of interest" description="Disordered" evidence="2">
    <location>
        <begin position="1364"/>
        <end position="1393"/>
    </location>
</feature>
<evidence type="ECO:0000313" key="3">
    <source>
        <dbReference type="EMBL" id="MBY28758.1"/>
    </source>
</evidence>
<feature type="coiled-coil region" evidence="1">
    <location>
        <begin position="532"/>
        <end position="611"/>
    </location>
</feature>
<evidence type="ECO:0000256" key="2">
    <source>
        <dbReference type="SAM" id="MobiDB-lite"/>
    </source>
</evidence>
<keyword evidence="1" id="KW-0175">Coiled coil</keyword>
<name>A0A2S2PHQ6_SCHGA</name>
<evidence type="ECO:0000256" key="1">
    <source>
        <dbReference type="SAM" id="Coils"/>
    </source>
</evidence>
<feature type="coiled-coil region" evidence="1">
    <location>
        <begin position="963"/>
        <end position="1050"/>
    </location>
</feature>
<feature type="coiled-coil region" evidence="1">
    <location>
        <begin position="849"/>
        <end position="876"/>
    </location>
</feature>
<feature type="coiled-coil region" evidence="1">
    <location>
        <begin position="130"/>
        <end position="164"/>
    </location>
</feature>
<gene>
    <name evidence="3" type="ORF">g.104966</name>
</gene>
<dbReference type="EMBL" id="GGMR01016139">
    <property type="protein sequence ID" value="MBY28758.1"/>
    <property type="molecule type" value="Transcribed_RNA"/>
</dbReference>
<feature type="compositionally biased region" description="Polar residues" evidence="2">
    <location>
        <begin position="1370"/>
        <end position="1393"/>
    </location>
</feature>
<feature type="coiled-coil region" evidence="1">
    <location>
        <begin position="321"/>
        <end position="457"/>
    </location>
</feature>
<proteinExistence type="predicted"/>